<comment type="subcellular location">
    <subcellularLocation>
        <location evidence="1">Nucleus</location>
    </subcellularLocation>
</comment>
<dbReference type="InterPro" id="IPR022656">
    <property type="entry name" value="XPA_C"/>
</dbReference>
<evidence type="ECO:0000256" key="6">
    <source>
        <dbReference type="ARBA" id="ARBA00022833"/>
    </source>
</evidence>
<dbReference type="InterPro" id="IPR000465">
    <property type="entry name" value="XPA/RAD14"/>
</dbReference>
<dbReference type="Pfam" id="PF01286">
    <property type="entry name" value="XPA_N"/>
    <property type="match status" value="1"/>
</dbReference>
<dbReference type="Ensembl" id="ENSSHBT00005027669.1">
    <property type="protein sequence ID" value="ENSSHBP00005023248.1"/>
    <property type="gene ID" value="ENSSHBG00005019494.1"/>
</dbReference>
<keyword evidence="9" id="KW-0539">Nucleus</keyword>
<dbReference type="RefSeq" id="XP_030327095.1">
    <property type="nucleotide sequence ID" value="XM_030471235.1"/>
</dbReference>
<keyword evidence="5" id="KW-0863">Zinc-finger</keyword>
<dbReference type="PANTHER" id="PTHR10142">
    <property type="entry name" value="DNA REPAIR PROTEIN COMPLEMENTING XP-A CELLS"/>
    <property type="match status" value="1"/>
</dbReference>
<organism evidence="12 13">
    <name type="scientific">Strigops habroptila</name>
    <name type="common">Kakapo</name>
    <dbReference type="NCBI Taxonomy" id="2489341"/>
    <lineage>
        <taxon>Eukaryota</taxon>
        <taxon>Metazoa</taxon>
        <taxon>Chordata</taxon>
        <taxon>Craniata</taxon>
        <taxon>Vertebrata</taxon>
        <taxon>Euteleostomi</taxon>
        <taxon>Archelosauria</taxon>
        <taxon>Archosauria</taxon>
        <taxon>Dinosauria</taxon>
        <taxon>Saurischia</taxon>
        <taxon>Theropoda</taxon>
        <taxon>Coelurosauria</taxon>
        <taxon>Aves</taxon>
        <taxon>Neognathae</taxon>
        <taxon>Neoaves</taxon>
        <taxon>Telluraves</taxon>
        <taxon>Australaves</taxon>
        <taxon>Psittaciformes</taxon>
        <taxon>Psittacidae</taxon>
        <taxon>Strigops</taxon>
    </lineage>
</organism>
<reference evidence="12" key="3">
    <citation type="submission" date="2025-09" db="UniProtKB">
        <authorList>
            <consortium name="Ensembl"/>
        </authorList>
    </citation>
    <scope>IDENTIFICATION</scope>
</reference>
<dbReference type="PANTHER" id="PTHR10142:SF0">
    <property type="entry name" value="DNA REPAIR PROTEIN COMPLEMENTING XP-A CELLS"/>
    <property type="match status" value="1"/>
</dbReference>
<protein>
    <submittedName>
        <fullName evidence="12">XPA, DNA damage recognition and repair factor</fullName>
    </submittedName>
</protein>
<dbReference type="CDD" id="cd21076">
    <property type="entry name" value="DBD_XPA"/>
    <property type="match status" value="1"/>
</dbReference>
<dbReference type="Pfam" id="PF05181">
    <property type="entry name" value="XPA_C"/>
    <property type="match status" value="1"/>
</dbReference>
<feature type="region of interest" description="Disordered" evidence="10">
    <location>
        <begin position="71"/>
        <end position="107"/>
    </location>
</feature>
<proteinExistence type="inferred from homology"/>
<dbReference type="InterPro" id="IPR022652">
    <property type="entry name" value="Znf_XPA_CS"/>
</dbReference>
<keyword evidence="8" id="KW-0234">DNA repair</keyword>
<dbReference type="GO" id="GO:0008270">
    <property type="term" value="F:zinc ion binding"/>
    <property type="evidence" value="ECO:0007669"/>
    <property type="project" value="UniProtKB-KW"/>
</dbReference>
<dbReference type="GO" id="GO:0000110">
    <property type="term" value="C:nucleotide-excision repair factor 1 complex"/>
    <property type="evidence" value="ECO:0007669"/>
    <property type="project" value="TreeGrafter"/>
</dbReference>
<evidence type="ECO:0000256" key="9">
    <source>
        <dbReference type="ARBA" id="ARBA00023242"/>
    </source>
</evidence>
<evidence type="ECO:0000313" key="12">
    <source>
        <dbReference type="Ensembl" id="ENSSHBP00005023248.1"/>
    </source>
</evidence>
<evidence type="ECO:0000256" key="10">
    <source>
        <dbReference type="SAM" id="MobiDB-lite"/>
    </source>
</evidence>
<feature type="region of interest" description="Disordered" evidence="10">
    <location>
        <begin position="339"/>
        <end position="360"/>
    </location>
</feature>
<feature type="compositionally biased region" description="Basic residues" evidence="10">
    <location>
        <begin position="155"/>
        <end position="164"/>
    </location>
</feature>
<dbReference type="CTD" id="7507"/>
<keyword evidence="3" id="KW-0479">Metal-binding</keyword>
<gene>
    <name evidence="12" type="primary">XPA</name>
</gene>
<dbReference type="PRINTS" id="PR01217">
    <property type="entry name" value="PRICHEXTENSN"/>
</dbReference>
<keyword evidence="7" id="KW-0238">DNA-binding</keyword>
<feature type="compositionally biased region" description="Pro residues" evidence="10">
    <location>
        <begin position="249"/>
        <end position="260"/>
    </location>
</feature>
<reference evidence="12" key="2">
    <citation type="submission" date="2025-08" db="UniProtKB">
        <authorList>
            <consortium name="Ensembl"/>
        </authorList>
    </citation>
    <scope>IDENTIFICATION</scope>
</reference>
<accession>A0A672V9S3</accession>
<dbReference type="Gene3D" id="3.90.530.10">
    <property type="entry name" value="XPA C-terminal domain"/>
    <property type="match status" value="1"/>
</dbReference>
<dbReference type="PROSITE" id="PS00753">
    <property type="entry name" value="XPA_2"/>
    <property type="match status" value="1"/>
</dbReference>
<dbReference type="GO" id="GO:0070914">
    <property type="term" value="P:UV-damage excision repair"/>
    <property type="evidence" value="ECO:0007669"/>
    <property type="project" value="TreeGrafter"/>
</dbReference>
<dbReference type="OrthoDB" id="68328at2759"/>
<feature type="region of interest" description="Disordered" evidence="10">
    <location>
        <begin position="1"/>
        <end position="21"/>
    </location>
</feature>
<dbReference type="FunFam" id="3.90.530.10:FF:000001">
    <property type="entry name" value="DNA repair protein complementing XP-A cells"/>
    <property type="match status" value="1"/>
</dbReference>
<dbReference type="PROSITE" id="PS00752">
    <property type="entry name" value="XPA_1"/>
    <property type="match status" value="1"/>
</dbReference>
<feature type="domain" description="XPA C-terminal" evidence="11">
    <location>
        <begin position="478"/>
        <end position="529"/>
    </location>
</feature>
<dbReference type="InterPro" id="IPR009061">
    <property type="entry name" value="DNA-bd_dom_put_sf"/>
</dbReference>
<keyword evidence="6" id="KW-0862">Zinc</keyword>
<keyword evidence="4" id="KW-0227">DNA damage</keyword>
<dbReference type="InterPro" id="IPR022658">
    <property type="entry name" value="XPA_CS"/>
</dbReference>
<dbReference type="GeneTree" id="ENSGT00390000002721"/>
<dbReference type="AlphaFoldDB" id="A0A672V9S3"/>
<name>A0A672V9S3_STRHB</name>
<dbReference type="InterPro" id="IPR037129">
    <property type="entry name" value="XPA_sf"/>
</dbReference>
<feature type="region of interest" description="Disordered" evidence="10">
    <location>
        <begin position="150"/>
        <end position="275"/>
    </location>
</feature>
<comment type="similarity">
    <text evidence="2">Belongs to the XPA family.</text>
</comment>
<feature type="compositionally biased region" description="Pro residues" evidence="10">
    <location>
        <begin position="195"/>
        <end position="210"/>
    </location>
</feature>
<evidence type="ECO:0000256" key="8">
    <source>
        <dbReference type="ARBA" id="ARBA00023204"/>
    </source>
</evidence>
<dbReference type="GO" id="GO:1901255">
    <property type="term" value="P:nucleotide-excision repair involved in interstrand cross-link repair"/>
    <property type="evidence" value="ECO:0007669"/>
    <property type="project" value="TreeGrafter"/>
</dbReference>
<dbReference type="NCBIfam" id="TIGR00598">
    <property type="entry name" value="rad14"/>
    <property type="match status" value="1"/>
</dbReference>
<evidence type="ECO:0000256" key="7">
    <source>
        <dbReference type="ARBA" id="ARBA00023125"/>
    </source>
</evidence>
<dbReference type="Proteomes" id="UP000472266">
    <property type="component" value="Chromosome 3"/>
</dbReference>
<dbReference type="KEGG" id="shab:115601341"/>
<keyword evidence="13" id="KW-1185">Reference proteome</keyword>
<dbReference type="GO" id="GO:0000715">
    <property type="term" value="P:nucleotide-excision repair, DNA damage recognition"/>
    <property type="evidence" value="ECO:0007669"/>
    <property type="project" value="TreeGrafter"/>
</dbReference>
<evidence type="ECO:0000256" key="2">
    <source>
        <dbReference type="ARBA" id="ARBA00005548"/>
    </source>
</evidence>
<dbReference type="GO" id="GO:0006284">
    <property type="term" value="P:base-excision repair"/>
    <property type="evidence" value="ECO:0007669"/>
    <property type="project" value="TreeGrafter"/>
</dbReference>
<evidence type="ECO:0000259" key="11">
    <source>
        <dbReference type="Pfam" id="PF05181"/>
    </source>
</evidence>
<sequence>MSVSESAGAMRSAARVTRGPEHPPNQFSALAFFFFFFFFRGGKTCSGAARAGPARRCRCRARGNRGRAVCGRRSWGQRARGGPGRPGRRGAGTRSAAGSLRRARGGGQRGIWRVTLLRNSCRRGGRGEGEGRNGRCGVCFFSLHRVAQAHSGGCCRKRSKRHTRPSAEIAGSWLPSPSPPHPDTRTGTHNWVPPLRRPPPLPRPPSPGTPRPCRRPDPPPPRRPQPLVASRHAGPGPRPARPRALLPPLLLPPPPPPPAADPGTPRAAVRRGPPWRCGEARRRLRACVGASPLSPPPPPRAVRRRSAARLVRGEGRVAAVGARGGSAPLRASSAAMAGAAPAPAPVPAPEEVETSAAAGERPSLSAAALAKMERNRQRALALRQARLAARPYPAAGGQRARAPAKVVDTGGGFFLEEEEEELEEGAGGGAGKIVHPPAPVLEFDYLICGDCGKEFMDSYLMQHFDWATCDNCRDTEDKHKLITRTEAKEEYLLKDCDLDKREPVLRFIVKKNPHNSRWGDMKLYLKPQVIKRSLEVWSSEESLQEAKELRRDNREKMKQKKFDKKVKELRRAVRSSLWKKKTSIHEHEYGPEENIDESTFKKTCIVCGHELTYEKM</sequence>
<reference evidence="12 13" key="1">
    <citation type="submission" date="2019-11" db="EMBL/GenBank/DDBJ databases">
        <title>Strigops habroptila (kakapo) genome, bStrHab1, primary haplotype, v2.</title>
        <authorList>
            <person name="Jarvis E.D."/>
            <person name="Howard J."/>
            <person name="Rhie A."/>
            <person name="Phillippy A."/>
            <person name="Korlach J."/>
            <person name="Digby A."/>
            <person name="Iorns D."/>
            <person name="Eason D."/>
            <person name="Robertson B."/>
            <person name="Raemaekers T."/>
            <person name="Howe K."/>
            <person name="Lewin H."/>
            <person name="Damas J."/>
            <person name="Hastie A."/>
            <person name="Tracey A."/>
            <person name="Chow W."/>
            <person name="Fedrigo O."/>
        </authorList>
    </citation>
    <scope>NUCLEOTIDE SEQUENCE [LARGE SCALE GENOMIC DNA]</scope>
</reference>
<evidence type="ECO:0000313" key="13">
    <source>
        <dbReference type="Proteomes" id="UP000472266"/>
    </source>
</evidence>
<evidence type="ECO:0000256" key="5">
    <source>
        <dbReference type="ARBA" id="ARBA00022771"/>
    </source>
</evidence>
<evidence type="ECO:0000256" key="3">
    <source>
        <dbReference type="ARBA" id="ARBA00022723"/>
    </source>
</evidence>
<dbReference type="GO" id="GO:0003684">
    <property type="term" value="F:damaged DNA binding"/>
    <property type="evidence" value="ECO:0007669"/>
    <property type="project" value="InterPro"/>
</dbReference>
<evidence type="ECO:0000256" key="1">
    <source>
        <dbReference type="ARBA" id="ARBA00004123"/>
    </source>
</evidence>
<dbReference type="SUPFAM" id="SSF57716">
    <property type="entry name" value="Glucocorticoid receptor-like (DNA-binding domain)"/>
    <property type="match status" value="1"/>
</dbReference>
<evidence type="ECO:0000256" key="4">
    <source>
        <dbReference type="ARBA" id="ARBA00022763"/>
    </source>
</evidence>
<dbReference type="GeneID" id="115601341"/>
<dbReference type="InParanoid" id="A0A672V9S3"/>
<dbReference type="SUPFAM" id="SSF46955">
    <property type="entry name" value="Putative DNA-binding domain"/>
    <property type="match status" value="1"/>
</dbReference>